<accession>A0A8S3FII9</accession>
<evidence type="ECO:0000313" key="3">
    <source>
        <dbReference type="Proteomes" id="UP000676336"/>
    </source>
</evidence>
<organism evidence="1 3">
    <name type="scientific">Rotaria magnacalcarata</name>
    <dbReference type="NCBI Taxonomy" id="392030"/>
    <lineage>
        <taxon>Eukaryota</taxon>
        <taxon>Metazoa</taxon>
        <taxon>Spiralia</taxon>
        <taxon>Gnathifera</taxon>
        <taxon>Rotifera</taxon>
        <taxon>Eurotatoria</taxon>
        <taxon>Bdelloidea</taxon>
        <taxon>Philodinida</taxon>
        <taxon>Philodinidae</taxon>
        <taxon>Rotaria</taxon>
    </lineage>
</organism>
<dbReference type="EMBL" id="CAJOBI010260745">
    <property type="protein sequence ID" value="CAF5121301.1"/>
    <property type="molecule type" value="Genomic_DNA"/>
</dbReference>
<comment type="caution">
    <text evidence="1">The sequence shown here is derived from an EMBL/GenBank/DDBJ whole genome shotgun (WGS) entry which is preliminary data.</text>
</comment>
<dbReference type="Proteomes" id="UP000681967">
    <property type="component" value="Unassembled WGS sequence"/>
</dbReference>
<protein>
    <submittedName>
        <fullName evidence="1">Uncharacterized protein</fullName>
    </submittedName>
</protein>
<reference evidence="1" key="1">
    <citation type="submission" date="2021-02" db="EMBL/GenBank/DDBJ databases">
        <authorList>
            <person name="Nowell W R."/>
        </authorList>
    </citation>
    <scope>NUCLEOTIDE SEQUENCE</scope>
</reference>
<sequence length="105" mass="11674">MISKHLVLNFYAKGYDIMKNVSRTTGSSSFFIERGSINIFGASTGNMLSSVCRQYNSDIMSDGTISRYLFITTSVHKTSNNIPSEILSVQPNIVHILIVLRLLAQ</sequence>
<gene>
    <name evidence="2" type="ORF">BYL167_LOCUS71958</name>
    <name evidence="1" type="ORF">SMN809_LOCUS62541</name>
</gene>
<dbReference type="AlphaFoldDB" id="A0A8S3FII9"/>
<dbReference type="EMBL" id="CAJOBH010256832">
    <property type="protein sequence ID" value="CAF5149289.1"/>
    <property type="molecule type" value="Genomic_DNA"/>
</dbReference>
<name>A0A8S3FII9_9BILA</name>
<evidence type="ECO:0000313" key="1">
    <source>
        <dbReference type="EMBL" id="CAF5121301.1"/>
    </source>
</evidence>
<evidence type="ECO:0000313" key="2">
    <source>
        <dbReference type="EMBL" id="CAF5149289.1"/>
    </source>
</evidence>
<dbReference type="Proteomes" id="UP000676336">
    <property type="component" value="Unassembled WGS sequence"/>
</dbReference>
<proteinExistence type="predicted"/>